<name>A0A7V6A402_9BACT</name>
<accession>A0A7V6A402</accession>
<dbReference type="SUPFAM" id="SSF52833">
    <property type="entry name" value="Thioredoxin-like"/>
    <property type="match status" value="1"/>
</dbReference>
<dbReference type="Gene3D" id="3.40.30.10">
    <property type="entry name" value="Glutaredoxin"/>
    <property type="match status" value="1"/>
</dbReference>
<dbReference type="CDD" id="cd02976">
    <property type="entry name" value="NrdH"/>
    <property type="match status" value="1"/>
</dbReference>
<dbReference type="EMBL" id="DTGR01000135">
    <property type="protein sequence ID" value="HHS29700.1"/>
    <property type="molecule type" value="Genomic_DNA"/>
</dbReference>
<dbReference type="AlphaFoldDB" id="A0A7V6A402"/>
<dbReference type="PROSITE" id="PS51354">
    <property type="entry name" value="GLUTAREDOXIN_2"/>
    <property type="match status" value="1"/>
</dbReference>
<proteinExistence type="predicted"/>
<dbReference type="InterPro" id="IPR036249">
    <property type="entry name" value="Thioredoxin-like_sf"/>
</dbReference>
<reference evidence="2" key="1">
    <citation type="journal article" date="2020" name="mSystems">
        <title>Genome- and Community-Level Interaction Insights into Carbon Utilization and Element Cycling Functions of Hydrothermarchaeota in Hydrothermal Sediment.</title>
        <authorList>
            <person name="Zhou Z."/>
            <person name="Liu Y."/>
            <person name="Xu W."/>
            <person name="Pan J."/>
            <person name="Luo Z.H."/>
            <person name="Li M."/>
        </authorList>
    </citation>
    <scope>NUCLEOTIDE SEQUENCE [LARGE SCALE GENOMIC DNA]</scope>
    <source>
        <strain evidence="2">SpSt-767</strain>
    </source>
</reference>
<comment type="caution">
    <text evidence="2">The sequence shown here is derived from an EMBL/GenBank/DDBJ whole genome shotgun (WGS) entry which is preliminary data.</text>
</comment>
<evidence type="ECO:0000313" key="2">
    <source>
        <dbReference type="EMBL" id="HHS29700.1"/>
    </source>
</evidence>
<sequence>MEQCDIKLYALSTCSHCRSTKELLDRCQVHYDCVDLDTLEGEQRKKVIEEVKKLNPKCTLPTLVIGDKIVVGFREDRIKEALGIR</sequence>
<feature type="domain" description="Glutaredoxin" evidence="1">
    <location>
        <begin position="6"/>
        <end position="70"/>
    </location>
</feature>
<gene>
    <name evidence="2" type="ORF">ENV52_08375</name>
</gene>
<protein>
    <submittedName>
        <fullName evidence="2">Glutaredoxin family protein</fullName>
    </submittedName>
</protein>
<organism evidence="2">
    <name type="scientific">Desulfobacca acetoxidans</name>
    <dbReference type="NCBI Taxonomy" id="60893"/>
    <lineage>
        <taxon>Bacteria</taxon>
        <taxon>Pseudomonadati</taxon>
        <taxon>Thermodesulfobacteriota</taxon>
        <taxon>Desulfobaccia</taxon>
        <taxon>Desulfobaccales</taxon>
        <taxon>Desulfobaccaceae</taxon>
        <taxon>Desulfobacca</taxon>
    </lineage>
</organism>
<dbReference type="InterPro" id="IPR002109">
    <property type="entry name" value="Glutaredoxin"/>
</dbReference>
<evidence type="ECO:0000259" key="1">
    <source>
        <dbReference type="Pfam" id="PF00462"/>
    </source>
</evidence>
<dbReference type="Pfam" id="PF00462">
    <property type="entry name" value="Glutaredoxin"/>
    <property type="match status" value="1"/>
</dbReference>